<evidence type="ECO:0000256" key="5">
    <source>
        <dbReference type="ARBA" id="ARBA00022840"/>
    </source>
</evidence>
<keyword evidence="6" id="KW-0143">Chaperone</keyword>
<accession>A0ABY3PQX0</accession>
<dbReference type="InterPro" id="IPR027409">
    <property type="entry name" value="GroEL-like_apical_dom_sf"/>
</dbReference>
<dbReference type="InterPro" id="IPR027413">
    <property type="entry name" value="GROEL-like_equatorial_sf"/>
</dbReference>
<dbReference type="InterPro" id="IPR017998">
    <property type="entry name" value="Chaperone_TCP-1"/>
</dbReference>
<dbReference type="SUPFAM" id="SSF48592">
    <property type="entry name" value="GroEL equatorial domain-like"/>
    <property type="match status" value="1"/>
</dbReference>
<dbReference type="InterPro" id="IPR027410">
    <property type="entry name" value="TCP-1-like_intermed_sf"/>
</dbReference>
<evidence type="ECO:0000256" key="1">
    <source>
        <dbReference type="ARBA" id="ARBA00006607"/>
    </source>
</evidence>
<comment type="similarity">
    <text evidence="2">Belongs to the TCP-1 chaperonin family.</text>
</comment>
<protein>
    <submittedName>
        <fullName evidence="7">TCP-1/cpn60 chaperonin family protein</fullName>
    </submittedName>
</protein>
<evidence type="ECO:0000256" key="6">
    <source>
        <dbReference type="ARBA" id="ARBA00023186"/>
    </source>
</evidence>
<evidence type="ECO:0000256" key="4">
    <source>
        <dbReference type="ARBA" id="ARBA00022741"/>
    </source>
</evidence>
<dbReference type="InterPro" id="IPR002423">
    <property type="entry name" value="Cpn60/GroEL/TCP-1"/>
</dbReference>
<dbReference type="CDD" id="cd00309">
    <property type="entry name" value="chaperonin_type_I_II"/>
    <property type="match status" value="1"/>
</dbReference>
<sequence length="505" mass="52888">MTAEGHLKVLRTNIAAVRAIVETVAGTLGPKGLDVLLVDDAGRMTLTNDGVEILGQLDAQHPAARLVIQVAEAQDRSVGDGTTTATVLAVALLDACLERVEQGIAINALIAGLRAGVQAALDALRSAAVPVTDLADPRVPAVTRIAARGDEAIARIVWEAANHIGFERLRAGRVRLGELVSSRVGEPHRWIEGVVLAKQPLQLPPEDFSRTGGVLVLSDPFESESFDAQVLATEGGFARYLEAQEQLRRRVQVLVEARVVLLVCEKSISPTAEPLLAEAGIVALQRVLRRDSERAAGFSGAVPVRQGQIARGASALAPVLGKATVRYERPSQKLILSAGGGEPLAAMIVGAVSAEVAAELERVAVDACSALQAALTSGVVAGGGVAELASRRAVSALAARTEGVVRYGIEAVAAALRRPLEQIVINSGFSALEKVAQLEAMHQRTANPHLGIDCESGEVVDLWQAGVIDPLAVKTCALEAAAEIAERILRIQTVVRRRETPPGGA</sequence>
<gene>
    <name evidence="7" type="ORF">ISF26_07255</name>
</gene>
<dbReference type="PRINTS" id="PR00304">
    <property type="entry name" value="TCOMPLEXTCP1"/>
</dbReference>
<dbReference type="Proteomes" id="UP001054846">
    <property type="component" value="Chromosome"/>
</dbReference>
<evidence type="ECO:0000256" key="2">
    <source>
        <dbReference type="ARBA" id="ARBA00008020"/>
    </source>
</evidence>
<keyword evidence="3" id="KW-0963">Cytoplasm</keyword>
<dbReference type="InterPro" id="IPR002194">
    <property type="entry name" value="Chaperonin_TCP-1_CS"/>
</dbReference>
<dbReference type="RefSeq" id="WP_230843245.1">
    <property type="nucleotide sequence ID" value="NZ_CP063845.1"/>
</dbReference>
<keyword evidence="4" id="KW-0547">Nucleotide-binding</keyword>
<dbReference type="Pfam" id="PF00118">
    <property type="entry name" value="Cpn60_TCP1"/>
    <property type="match status" value="1"/>
</dbReference>
<dbReference type="PROSITE" id="PS00995">
    <property type="entry name" value="TCP1_3"/>
    <property type="match status" value="1"/>
</dbReference>
<dbReference type="Gene3D" id="1.10.560.10">
    <property type="entry name" value="GroEL-like equatorial domain"/>
    <property type="match status" value="1"/>
</dbReference>
<evidence type="ECO:0000256" key="3">
    <source>
        <dbReference type="ARBA" id="ARBA00022490"/>
    </source>
</evidence>
<organism evidence="7 8">
    <name type="scientific">Gloeobacter morelensis MG652769</name>
    <dbReference type="NCBI Taxonomy" id="2781736"/>
    <lineage>
        <taxon>Bacteria</taxon>
        <taxon>Bacillati</taxon>
        <taxon>Cyanobacteriota</taxon>
        <taxon>Cyanophyceae</taxon>
        <taxon>Gloeobacterales</taxon>
        <taxon>Gloeobacteraceae</taxon>
        <taxon>Gloeobacter</taxon>
        <taxon>Gloeobacter morelensis</taxon>
    </lineage>
</organism>
<name>A0ABY3PQX0_9CYAN</name>
<keyword evidence="8" id="KW-1185">Reference proteome</keyword>
<comment type="similarity">
    <text evidence="1">Belongs to the chaperonin (HSP60) family.</text>
</comment>
<evidence type="ECO:0000313" key="7">
    <source>
        <dbReference type="EMBL" id="UFP96004.1"/>
    </source>
</evidence>
<dbReference type="PANTHER" id="PTHR11353">
    <property type="entry name" value="CHAPERONIN"/>
    <property type="match status" value="1"/>
</dbReference>
<dbReference type="Gene3D" id="3.50.7.10">
    <property type="entry name" value="GroEL"/>
    <property type="match status" value="1"/>
</dbReference>
<evidence type="ECO:0000313" key="8">
    <source>
        <dbReference type="Proteomes" id="UP001054846"/>
    </source>
</evidence>
<keyword evidence="5" id="KW-0067">ATP-binding</keyword>
<dbReference type="Gene3D" id="3.30.260.10">
    <property type="entry name" value="TCP-1-like chaperonin intermediate domain"/>
    <property type="match status" value="1"/>
</dbReference>
<reference evidence="7 8" key="1">
    <citation type="journal article" date="2021" name="Genome Biol. Evol.">
        <title>Complete Genome Sequencing of a Novel Gloeobacter Species from a Waterfall Cave in Mexico.</title>
        <authorList>
            <person name="Saw J.H."/>
            <person name="Cardona T."/>
            <person name="Montejano G."/>
        </authorList>
    </citation>
    <scope>NUCLEOTIDE SEQUENCE [LARGE SCALE GENOMIC DNA]</scope>
    <source>
        <strain evidence="7">MG652769</strain>
    </source>
</reference>
<dbReference type="SUPFAM" id="SSF52029">
    <property type="entry name" value="GroEL apical domain-like"/>
    <property type="match status" value="1"/>
</dbReference>
<proteinExistence type="inferred from homology"/>
<dbReference type="EMBL" id="CP063845">
    <property type="protein sequence ID" value="UFP96004.1"/>
    <property type="molecule type" value="Genomic_DNA"/>
</dbReference>